<dbReference type="EMBL" id="BMZO01000003">
    <property type="protein sequence ID" value="GHC67430.1"/>
    <property type="molecule type" value="Genomic_DNA"/>
</dbReference>
<dbReference type="NCBIfam" id="TIGR01409">
    <property type="entry name" value="TAT_signal_seq"/>
    <property type="match status" value="1"/>
</dbReference>
<accession>A0A8J3DFW6</accession>
<keyword evidence="3" id="KW-1185">Reference proteome</keyword>
<name>A0A8J3DFW6_9HYPH</name>
<feature type="chain" id="PRO_5035236231" description="ABC transporter substrate-binding protein" evidence="1">
    <location>
        <begin position="34"/>
        <end position="355"/>
    </location>
</feature>
<gene>
    <name evidence="2" type="ORF">GCM10010136_11480</name>
</gene>
<dbReference type="AlphaFoldDB" id="A0A8J3DFW6"/>
<dbReference type="InterPro" id="IPR006311">
    <property type="entry name" value="TAT_signal"/>
</dbReference>
<dbReference type="RefSeq" id="WP_189489055.1">
    <property type="nucleotide sequence ID" value="NZ_BMZO01000003.1"/>
</dbReference>
<protein>
    <recommendedName>
        <fullName evidence="4">ABC transporter substrate-binding protein</fullName>
    </recommendedName>
</protein>
<dbReference type="Proteomes" id="UP000641137">
    <property type="component" value="Unassembled WGS sequence"/>
</dbReference>
<feature type="signal peptide" evidence="1">
    <location>
        <begin position="1"/>
        <end position="33"/>
    </location>
</feature>
<dbReference type="Pfam" id="PF13379">
    <property type="entry name" value="NMT1_2"/>
    <property type="match status" value="1"/>
</dbReference>
<evidence type="ECO:0000313" key="3">
    <source>
        <dbReference type="Proteomes" id="UP000641137"/>
    </source>
</evidence>
<dbReference type="SUPFAM" id="SSF53850">
    <property type="entry name" value="Periplasmic binding protein-like II"/>
    <property type="match status" value="1"/>
</dbReference>
<evidence type="ECO:0000313" key="2">
    <source>
        <dbReference type="EMBL" id="GHC67430.1"/>
    </source>
</evidence>
<keyword evidence="1" id="KW-0732">Signal</keyword>
<organism evidence="2 3">
    <name type="scientific">Limoniibacter endophyticus</name>
    <dbReference type="NCBI Taxonomy" id="1565040"/>
    <lineage>
        <taxon>Bacteria</taxon>
        <taxon>Pseudomonadati</taxon>
        <taxon>Pseudomonadota</taxon>
        <taxon>Alphaproteobacteria</taxon>
        <taxon>Hyphomicrobiales</taxon>
        <taxon>Bartonellaceae</taxon>
        <taxon>Limoniibacter</taxon>
    </lineage>
</organism>
<reference evidence="2" key="1">
    <citation type="journal article" date="2014" name="Int. J. Syst. Evol. Microbiol.">
        <title>Complete genome sequence of Corynebacterium casei LMG S-19264T (=DSM 44701T), isolated from a smear-ripened cheese.</title>
        <authorList>
            <consortium name="US DOE Joint Genome Institute (JGI-PGF)"/>
            <person name="Walter F."/>
            <person name="Albersmeier A."/>
            <person name="Kalinowski J."/>
            <person name="Ruckert C."/>
        </authorList>
    </citation>
    <scope>NUCLEOTIDE SEQUENCE</scope>
    <source>
        <strain evidence="2">KCTC 42097</strain>
    </source>
</reference>
<proteinExistence type="predicted"/>
<dbReference type="PROSITE" id="PS51318">
    <property type="entry name" value="TAT"/>
    <property type="match status" value="1"/>
</dbReference>
<reference evidence="2" key="2">
    <citation type="submission" date="2020-09" db="EMBL/GenBank/DDBJ databases">
        <authorList>
            <person name="Sun Q."/>
            <person name="Kim S."/>
        </authorList>
    </citation>
    <scope>NUCLEOTIDE SEQUENCE</scope>
    <source>
        <strain evidence="2">KCTC 42097</strain>
    </source>
</reference>
<evidence type="ECO:0008006" key="4">
    <source>
        <dbReference type="Google" id="ProtNLM"/>
    </source>
</evidence>
<sequence length="355" mass="37677">MTFNGMITRRNALKLAGAAGAALSFPTILRAQAAPELVTLRSTSKSWLWAAEDYATAGGFFEQAGVKVTSNASNRGTNIAALQGGGVDIVLGDPGEALRGRASNLKIRIIASMVNRYASHVVLKKTVLSEKGVTQESPLADKVAALKGLKLGTTGPGAAPDALFRYLANEGGLDPNSDFQLVPVQGGGPAVLAALQQGVIDGFCLSSPTADMAVARQECDYLFQMVLNPPPFMSEVQYICASAGEETIANKRDALVRYCKGLALSMQSIAQEHDKFKEWAKGWFEGIEPQIFDTAFKNNGSIYFDAPLPREDLFAKNIEFINIVNGKMGAAPLPGSLDFASVVDPSMADEAIKGL</sequence>
<dbReference type="InterPro" id="IPR019546">
    <property type="entry name" value="TAT_signal_bac_arc"/>
</dbReference>
<comment type="caution">
    <text evidence="2">The sequence shown here is derived from an EMBL/GenBank/DDBJ whole genome shotgun (WGS) entry which is preliminary data.</text>
</comment>
<evidence type="ECO:0000256" key="1">
    <source>
        <dbReference type="SAM" id="SignalP"/>
    </source>
</evidence>
<dbReference type="Gene3D" id="3.40.190.10">
    <property type="entry name" value="Periplasmic binding protein-like II"/>
    <property type="match status" value="2"/>
</dbReference>
<dbReference type="PANTHER" id="PTHR30024">
    <property type="entry name" value="ALIPHATIC SULFONATES-BINDING PROTEIN-RELATED"/>
    <property type="match status" value="1"/>
</dbReference>